<dbReference type="AlphaFoldDB" id="A0A0A9GJP1"/>
<evidence type="ECO:0000313" key="2">
    <source>
        <dbReference type="EMBL" id="JAE25355.1"/>
    </source>
</evidence>
<feature type="compositionally biased region" description="Basic and acidic residues" evidence="1">
    <location>
        <begin position="44"/>
        <end position="61"/>
    </location>
</feature>
<reference evidence="2" key="2">
    <citation type="journal article" date="2015" name="Data Brief">
        <title>Shoot transcriptome of the giant reed, Arundo donax.</title>
        <authorList>
            <person name="Barrero R.A."/>
            <person name="Guerrero F.D."/>
            <person name="Moolhuijzen P."/>
            <person name="Goolsby J.A."/>
            <person name="Tidwell J."/>
            <person name="Bellgard S.E."/>
            <person name="Bellgard M.I."/>
        </authorList>
    </citation>
    <scope>NUCLEOTIDE SEQUENCE</scope>
    <source>
        <tissue evidence="2">Shoot tissue taken approximately 20 cm above the soil surface</tissue>
    </source>
</reference>
<name>A0A0A9GJP1_ARUDO</name>
<organism evidence="2">
    <name type="scientific">Arundo donax</name>
    <name type="common">Giant reed</name>
    <name type="synonym">Donax arundinaceus</name>
    <dbReference type="NCBI Taxonomy" id="35708"/>
    <lineage>
        <taxon>Eukaryota</taxon>
        <taxon>Viridiplantae</taxon>
        <taxon>Streptophyta</taxon>
        <taxon>Embryophyta</taxon>
        <taxon>Tracheophyta</taxon>
        <taxon>Spermatophyta</taxon>
        <taxon>Magnoliopsida</taxon>
        <taxon>Liliopsida</taxon>
        <taxon>Poales</taxon>
        <taxon>Poaceae</taxon>
        <taxon>PACMAD clade</taxon>
        <taxon>Arundinoideae</taxon>
        <taxon>Arundineae</taxon>
        <taxon>Arundo</taxon>
    </lineage>
</organism>
<reference evidence="2" key="1">
    <citation type="submission" date="2014-09" db="EMBL/GenBank/DDBJ databases">
        <authorList>
            <person name="Magalhaes I.L.F."/>
            <person name="Oliveira U."/>
            <person name="Santos F.R."/>
            <person name="Vidigal T.H.D.A."/>
            <person name="Brescovit A.D."/>
            <person name="Santos A.J."/>
        </authorList>
    </citation>
    <scope>NUCLEOTIDE SEQUENCE</scope>
    <source>
        <tissue evidence="2">Shoot tissue taken approximately 20 cm above the soil surface</tissue>
    </source>
</reference>
<proteinExistence type="predicted"/>
<dbReference type="EMBL" id="GBRH01172541">
    <property type="protein sequence ID" value="JAE25355.1"/>
    <property type="molecule type" value="Transcribed_RNA"/>
</dbReference>
<accession>A0A0A9GJP1</accession>
<protein>
    <submittedName>
        <fullName evidence="2">Uncharacterized protein</fullName>
    </submittedName>
</protein>
<sequence length="61" mass="6774">MERSPSTSGPPTFEISMNLSSEVALSYSVHSWSNVALPVPSHPHPNDRWSNERINQEGKTP</sequence>
<evidence type="ECO:0000256" key="1">
    <source>
        <dbReference type="SAM" id="MobiDB-lite"/>
    </source>
</evidence>
<feature type="region of interest" description="Disordered" evidence="1">
    <location>
        <begin position="38"/>
        <end position="61"/>
    </location>
</feature>